<dbReference type="InterPro" id="IPR036388">
    <property type="entry name" value="WH-like_DNA-bd_sf"/>
</dbReference>
<comment type="caution">
    <text evidence="8">The sequence shown here is derived from an EMBL/GenBank/DDBJ whole genome shotgun (WGS) entry which is preliminary data.</text>
</comment>
<feature type="domain" description="RNA polymerase sigma factor 70 region 4 type 2" evidence="7">
    <location>
        <begin position="104"/>
        <end position="156"/>
    </location>
</feature>
<evidence type="ECO:0000256" key="3">
    <source>
        <dbReference type="ARBA" id="ARBA00023082"/>
    </source>
</evidence>
<dbReference type="SUPFAM" id="SSF88946">
    <property type="entry name" value="Sigma2 domain of RNA polymerase sigma factors"/>
    <property type="match status" value="1"/>
</dbReference>
<dbReference type="PANTHER" id="PTHR43133">
    <property type="entry name" value="RNA POLYMERASE ECF-TYPE SIGMA FACTO"/>
    <property type="match status" value="1"/>
</dbReference>
<evidence type="ECO:0000256" key="1">
    <source>
        <dbReference type="ARBA" id="ARBA00010641"/>
    </source>
</evidence>
<gene>
    <name evidence="8" type="ORF">JQN70_10355</name>
</gene>
<dbReference type="Pfam" id="PF04542">
    <property type="entry name" value="Sigma70_r2"/>
    <property type="match status" value="1"/>
</dbReference>
<dbReference type="InterPro" id="IPR039425">
    <property type="entry name" value="RNA_pol_sigma-70-like"/>
</dbReference>
<comment type="similarity">
    <text evidence="1">Belongs to the sigma-70 factor family. ECF subfamily.</text>
</comment>
<dbReference type="InterPro" id="IPR013324">
    <property type="entry name" value="RNA_pol_sigma_r3/r4-like"/>
</dbReference>
<accession>A0ABS2CLM5</accession>
<evidence type="ECO:0000313" key="8">
    <source>
        <dbReference type="EMBL" id="MBM6400787.1"/>
    </source>
</evidence>
<dbReference type="CDD" id="cd06171">
    <property type="entry name" value="Sigma70_r4"/>
    <property type="match status" value="1"/>
</dbReference>
<evidence type="ECO:0000313" key="9">
    <source>
        <dbReference type="Proteomes" id="UP001430172"/>
    </source>
</evidence>
<evidence type="ECO:0000256" key="2">
    <source>
        <dbReference type="ARBA" id="ARBA00023015"/>
    </source>
</evidence>
<proteinExistence type="inferred from homology"/>
<dbReference type="Pfam" id="PF08281">
    <property type="entry name" value="Sigma70_r4_2"/>
    <property type="match status" value="1"/>
</dbReference>
<dbReference type="NCBIfam" id="TIGR02983">
    <property type="entry name" value="SigE-fam_strep"/>
    <property type="match status" value="1"/>
</dbReference>
<keyword evidence="4" id="KW-0238">DNA-binding</keyword>
<name>A0ABS2CLM5_9MICO</name>
<protein>
    <submittedName>
        <fullName evidence="8">SigE family RNA polymerase sigma factor</fullName>
    </submittedName>
</protein>
<dbReference type="Proteomes" id="UP001430172">
    <property type="component" value="Unassembled WGS sequence"/>
</dbReference>
<dbReference type="NCBIfam" id="TIGR02937">
    <property type="entry name" value="sigma70-ECF"/>
    <property type="match status" value="1"/>
</dbReference>
<dbReference type="Gene3D" id="1.10.1740.10">
    <property type="match status" value="1"/>
</dbReference>
<evidence type="ECO:0000256" key="4">
    <source>
        <dbReference type="ARBA" id="ARBA00023125"/>
    </source>
</evidence>
<dbReference type="InterPro" id="IPR014284">
    <property type="entry name" value="RNA_pol_sigma-70_dom"/>
</dbReference>
<keyword evidence="2" id="KW-0805">Transcription regulation</keyword>
<evidence type="ECO:0000256" key="5">
    <source>
        <dbReference type="ARBA" id="ARBA00023163"/>
    </source>
</evidence>
<dbReference type="InterPro" id="IPR007627">
    <property type="entry name" value="RNA_pol_sigma70_r2"/>
</dbReference>
<sequence>MTTRVRAERDAAFTAFVEQASPSLLRTAWLLTGDHHAAHELVQAALVKTYVVWPRVRPEGALAYARKILVNERTDAWRRRRGEVVVGEVPEAGVAPSSTSEDRDLVVRLLAGLPDQQRRVVVLRYYTDLSEQAVADLLDISLGSVKSAASRGLAALRTQLATTDGSTR</sequence>
<evidence type="ECO:0000259" key="6">
    <source>
        <dbReference type="Pfam" id="PF04542"/>
    </source>
</evidence>
<dbReference type="PANTHER" id="PTHR43133:SF50">
    <property type="entry name" value="ECF RNA POLYMERASE SIGMA FACTOR SIGM"/>
    <property type="match status" value="1"/>
</dbReference>
<dbReference type="InterPro" id="IPR013325">
    <property type="entry name" value="RNA_pol_sigma_r2"/>
</dbReference>
<organism evidence="8 9">
    <name type="scientific">Phycicoccus sonneratiae</name>
    <dbReference type="NCBI Taxonomy" id="2807628"/>
    <lineage>
        <taxon>Bacteria</taxon>
        <taxon>Bacillati</taxon>
        <taxon>Actinomycetota</taxon>
        <taxon>Actinomycetes</taxon>
        <taxon>Micrococcales</taxon>
        <taxon>Intrasporangiaceae</taxon>
        <taxon>Phycicoccus</taxon>
    </lineage>
</organism>
<dbReference type="SUPFAM" id="SSF88659">
    <property type="entry name" value="Sigma3 and sigma4 domains of RNA polymerase sigma factors"/>
    <property type="match status" value="1"/>
</dbReference>
<dbReference type="Gene3D" id="1.10.10.10">
    <property type="entry name" value="Winged helix-like DNA-binding domain superfamily/Winged helix DNA-binding domain"/>
    <property type="match status" value="1"/>
</dbReference>
<dbReference type="EMBL" id="JAFDVD010000011">
    <property type="protein sequence ID" value="MBM6400787.1"/>
    <property type="molecule type" value="Genomic_DNA"/>
</dbReference>
<keyword evidence="3" id="KW-0731">Sigma factor</keyword>
<keyword evidence="5" id="KW-0804">Transcription</keyword>
<dbReference type="RefSeq" id="WP_204131266.1">
    <property type="nucleotide sequence ID" value="NZ_JAFDVD010000011.1"/>
</dbReference>
<reference evidence="8" key="1">
    <citation type="submission" date="2021-02" db="EMBL/GenBank/DDBJ databases">
        <title>Phycicoccus sp. MQZ13P-5T, whole genome shotgun sequence.</title>
        <authorList>
            <person name="Tuo L."/>
        </authorList>
    </citation>
    <scope>NUCLEOTIDE SEQUENCE</scope>
    <source>
        <strain evidence="8">MQZ13P-5</strain>
    </source>
</reference>
<evidence type="ECO:0000259" key="7">
    <source>
        <dbReference type="Pfam" id="PF08281"/>
    </source>
</evidence>
<keyword evidence="9" id="KW-1185">Reference proteome</keyword>
<dbReference type="InterPro" id="IPR013249">
    <property type="entry name" value="RNA_pol_sigma70_r4_t2"/>
</dbReference>
<dbReference type="InterPro" id="IPR014325">
    <property type="entry name" value="RNA_pol_sigma-E_actinobac"/>
</dbReference>
<feature type="domain" description="RNA polymerase sigma-70 region 2" evidence="6">
    <location>
        <begin position="17"/>
        <end position="81"/>
    </location>
</feature>